<evidence type="ECO:0000313" key="2">
    <source>
        <dbReference type="Proteomes" id="UP000821865"/>
    </source>
</evidence>
<evidence type="ECO:0000313" key="1">
    <source>
        <dbReference type="EMBL" id="KAH7936769.1"/>
    </source>
</evidence>
<accession>A0ACB8C7B0</accession>
<comment type="caution">
    <text evidence="1">The sequence shown here is derived from an EMBL/GenBank/DDBJ whole genome shotgun (WGS) entry which is preliminary data.</text>
</comment>
<keyword evidence="2" id="KW-1185">Reference proteome</keyword>
<reference evidence="1" key="1">
    <citation type="submission" date="2020-05" db="EMBL/GenBank/DDBJ databases">
        <title>Large-scale comparative analyses of tick genomes elucidate their genetic diversity and vector capacities.</title>
        <authorList>
            <person name="Jia N."/>
            <person name="Wang J."/>
            <person name="Shi W."/>
            <person name="Du L."/>
            <person name="Sun Y."/>
            <person name="Zhan W."/>
            <person name="Jiang J."/>
            <person name="Wang Q."/>
            <person name="Zhang B."/>
            <person name="Ji P."/>
            <person name="Sakyi L.B."/>
            <person name="Cui X."/>
            <person name="Yuan T."/>
            <person name="Jiang B."/>
            <person name="Yang W."/>
            <person name="Lam T.T.-Y."/>
            <person name="Chang Q."/>
            <person name="Ding S."/>
            <person name="Wang X."/>
            <person name="Zhu J."/>
            <person name="Ruan X."/>
            <person name="Zhao L."/>
            <person name="Wei J."/>
            <person name="Que T."/>
            <person name="Du C."/>
            <person name="Cheng J."/>
            <person name="Dai P."/>
            <person name="Han X."/>
            <person name="Huang E."/>
            <person name="Gao Y."/>
            <person name="Liu J."/>
            <person name="Shao H."/>
            <person name="Ye R."/>
            <person name="Li L."/>
            <person name="Wei W."/>
            <person name="Wang X."/>
            <person name="Wang C."/>
            <person name="Yang T."/>
            <person name="Huo Q."/>
            <person name="Li W."/>
            <person name="Guo W."/>
            <person name="Chen H."/>
            <person name="Zhou L."/>
            <person name="Ni X."/>
            <person name="Tian J."/>
            <person name="Zhou Y."/>
            <person name="Sheng Y."/>
            <person name="Liu T."/>
            <person name="Pan Y."/>
            <person name="Xia L."/>
            <person name="Li J."/>
            <person name="Zhao F."/>
            <person name="Cao W."/>
        </authorList>
    </citation>
    <scope>NUCLEOTIDE SEQUENCE</scope>
    <source>
        <strain evidence="1">Dsil-2018</strain>
    </source>
</reference>
<sequence length="274" mass="30598">MLLYFDRESFNWTGVFLIGLEETGDPDGLTNAWTDLEAAAIGDMIRLNTNDDYASMMAKFLVGLHWVTLHCRRLRYVIKADDDVAVEPVLLRRYLDGQVGLTSRVIYCSNQHYNRVLRRRSFSPRDESLGESDHRYCSGRTVVMNLPTAEDLARASRVVPSHSADDVYVTGDLALAARVSHRSLGFSGAREPEGVDAVILGSHMLAHMESAFDQTTGRRAAWHAAIWKWASSANGDIRAVALRRGLFASAMRTESAIGNMLRREPLRTTHRASS</sequence>
<proteinExistence type="predicted"/>
<protein>
    <submittedName>
        <fullName evidence="1">Uncharacterized protein</fullName>
    </submittedName>
</protein>
<name>A0ACB8C7B0_DERSI</name>
<organism evidence="1 2">
    <name type="scientific">Dermacentor silvarum</name>
    <name type="common">Tick</name>
    <dbReference type="NCBI Taxonomy" id="543639"/>
    <lineage>
        <taxon>Eukaryota</taxon>
        <taxon>Metazoa</taxon>
        <taxon>Ecdysozoa</taxon>
        <taxon>Arthropoda</taxon>
        <taxon>Chelicerata</taxon>
        <taxon>Arachnida</taxon>
        <taxon>Acari</taxon>
        <taxon>Parasitiformes</taxon>
        <taxon>Ixodida</taxon>
        <taxon>Ixodoidea</taxon>
        <taxon>Ixodidae</taxon>
        <taxon>Rhipicephalinae</taxon>
        <taxon>Dermacentor</taxon>
    </lineage>
</organism>
<gene>
    <name evidence="1" type="ORF">HPB49_003912</name>
</gene>
<dbReference type="Proteomes" id="UP000821865">
    <property type="component" value="Chromosome 8"/>
</dbReference>
<dbReference type="EMBL" id="CM023477">
    <property type="protein sequence ID" value="KAH7936769.1"/>
    <property type="molecule type" value="Genomic_DNA"/>
</dbReference>